<dbReference type="Proteomes" id="UP000887013">
    <property type="component" value="Unassembled WGS sequence"/>
</dbReference>
<evidence type="ECO:0000313" key="1">
    <source>
        <dbReference type="EMBL" id="GFT87581.1"/>
    </source>
</evidence>
<keyword evidence="2" id="KW-1185">Reference proteome</keyword>
<proteinExistence type="predicted"/>
<evidence type="ECO:0000313" key="2">
    <source>
        <dbReference type="Proteomes" id="UP000887013"/>
    </source>
</evidence>
<name>A0A8X6PYJ9_NEPPI</name>
<dbReference type="EMBL" id="BMAW01120059">
    <property type="protein sequence ID" value="GFT87581.1"/>
    <property type="molecule type" value="Genomic_DNA"/>
</dbReference>
<accession>A0A8X6PYJ9</accession>
<comment type="caution">
    <text evidence="1">The sequence shown here is derived from an EMBL/GenBank/DDBJ whole genome shotgun (WGS) entry which is preliminary data.</text>
</comment>
<reference evidence="1" key="1">
    <citation type="submission" date="2020-08" db="EMBL/GenBank/DDBJ databases">
        <title>Multicomponent nature underlies the extraordinary mechanical properties of spider dragline silk.</title>
        <authorList>
            <person name="Kono N."/>
            <person name="Nakamura H."/>
            <person name="Mori M."/>
            <person name="Yoshida Y."/>
            <person name="Ohtoshi R."/>
            <person name="Malay A.D."/>
            <person name="Moran D.A.P."/>
            <person name="Tomita M."/>
            <person name="Numata K."/>
            <person name="Arakawa K."/>
        </authorList>
    </citation>
    <scope>NUCLEOTIDE SEQUENCE</scope>
</reference>
<dbReference type="AlphaFoldDB" id="A0A8X6PYJ9"/>
<protein>
    <submittedName>
        <fullName evidence="1">Uncharacterized protein</fullName>
    </submittedName>
</protein>
<sequence>MLKPSCTNCLVKSGVVSNLYEFKLYLKPAKDIDVNKVAQDPNSIPAKFLFSKPSACDCAERNSRQQEEKSNRVHKDYRTSTNFKTNFSPFNPNLANVTSIPTSKKKQLISSGFWSKVRHRDYAGLIIMVGP</sequence>
<gene>
    <name evidence="1" type="ORF">NPIL_42581</name>
</gene>
<organism evidence="1 2">
    <name type="scientific">Nephila pilipes</name>
    <name type="common">Giant wood spider</name>
    <name type="synonym">Nephila maculata</name>
    <dbReference type="NCBI Taxonomy" id="299642"/>
    <lineage>
        <taxon>Eukaryota</taxon>
        <taxon>Metazoa</taxon>
        <taxon>Ecdysozoa</taxon>
        <taxon>Arthropoda</taxon>
        <taxon>Chelicerata</taxon>
        <taxon>Arachnida</taxon>
        <taxon>Araneae</taxon>
        <taxon>Araneomorphae</taxon>
        <taxon>Entelegynae</taxon>
        <taxon>Araneoidea</taxon>
        <taxon>Nephilidae</taxon>
        <taxon>Nephila</taxon>
    </lineage>
</organism>
<dbReference type="OrthoDB" id="5326588at2759"/>